<dbReference type="InterPro" id="IPR016130">
    <property type="entry name" value="Tyr_Pase_AS"/>
</dbReference>
<dbReference type="InterPro" id="IPR038410">
    <property type="entry name" value="GxGYxYP_C_sf"/>
</dbReference>
<protein>
    <submittedName>
        <fullName evidence="3">Inositol hexakisphosphate</fullName>
    </submittedName>
</protein>
<feature type="chain" id="PRO_5013178071" evidence="1">
    <location>
        <begin position="28"/>
        <end position="817"/>
    </location>
</feature>
<dbReference type="AlphaFoldDB" id="A0A1M6CUI2"/>
<dbReference type="PROSITE" id="PS00383">
    <property type="entry name" value="TYR_PHOSPHATASE_1"/>
    <property type="match status" value="1"/>
</dbReference>
<dbReference type="InterPro" id="IPR032626">
    <property type="entry name" value="GxGYxYP_N_1st"/>
</dbReference>
<evidence type="ECO:0000256" key="1">
    <source>
        <dbReference type="SAM" id="SignalP"/>
    </source>
</evidence>
<dbReference type="Gene3D" id="3.90.190.10">
    <property type="entry name" value="Protein tyrosine phosphatase superfamily"/>
    <property type="match status" value="1"/>
</dbReference>
<dbReference type="InterPro" id="IPR000387">
    <property type="entry name" value="Tyr_Pase_dom"/>
</dbReference>
<dbReference type="PROSITE" id="PS50056">
    <property type="entry name" value="TYR_PHOSPHATASE_2"/>
    <property type="match status" value="1"/>
</dbReference>
<dbReference type="Pfam" id="PF20958">
    <property type="entry name" value="GxGYxYP_N_3rd"/>
    <property type="match status" value="1"/>
</dbReference>
<dbReference type="SUPFAM" id="SSF52799">
    <property type="entry name" value="(Phosphotyrosine protein) phosphatases II"/>
    <property type="match status" value="1"/>
</dbReference>
<dbReference type="PANTHER" id="PTHR37321:SF1">
    <property type="entry name" value="EXPORTED PROTEIN"/>
    <property type="match status" value="1"/>
</dbReference>
<dbReference type="InterPro" id="IPR029021">
    <property type="entry name" value="Prot-tyrosine_phosphatase-like"/>
</dbReference>
<dbReference type="InterPro" id="IPR048310">
    <property type="entry name" value="GxGYxYP_N_2nd"/>
</dbReference>
<name>A0A1M6CUI2_9CLOT</name>
<gene>
    <name evidence="3" type="ORF">SAMN02745941_04123</name>
</gene>
<keyword evidence="1" id="KW-0732">Signal</keyword>
<dbReference type="Pfam" id="PF20957">
    <property type="entry name" value="GxGYxYP_N_2nd"/>
    <property type="match status" value="1"/>
</dbReference>
<dbReference type="RefSeq" id="WP_073022453.1">
    <property type="nucleotide sequence ID" value="NZ_FQXU01000017.1"/>
</dbReference>
<reference evidence="3 4" key="1">
    <citation type="submission" date="2016-11" db="EMBL/GenBank/DDBJ databases">
        <authorList>
            <person name="Jaros S."/>
            <person name="Januszkiewicz K."/>
            <person name="Wedrychowicz H."/>
        </authorList>
    </citation>
    <scope>NUCLEOTIDE SEQUENCE [LARGE SCALE GENOMIC DNA]</scope>
    <source>
        <strain evidence="3 4">DSM 6191</strain>
    </source>
</reference>
<feature type="domain" description="Tyrosine specific protein phosphatases" evidence="2">
    <location>
        <begin position="196"/>
        <end position="248"/>
    </location>
</feature>
<dbReference type="InterPro" id="IPR048309">
    <property type="entry name" value="GxGYxYP_N_3rd"/>
</dbReference>
<dbReference type="Pfam" id="PF14566">
    <property type="entry name" value="PTPlike_phytase"/>
    <property type="match status" value="1"/>
</dbReference>
<evidence type="ECO:0000259" key="2">
    <source>
        <dbReference type="PROSITE" id="PS50056"/>
    </source>
</evidence>
<feature type="signal peptide" evidence="1">
    <location>
        <begin position="1"/>
        <end position="27"/>
    </location>
</feature>
<proteinExistence type="predicted"/>
<accession>A0A1M6CUI2</accession>
<dbReference type="Gene3D" id="3.30.70.1690">
    <property type="match status" value="1"/>
</dbReference>
<evidence type="ECO:0000313" key="4">
    <source>
        <dbReference type="Proteomes" id="UP000184241"/>
    </source>
</evidence>
<dbReference type="EMBL" id="FQXU01000017">
    <property type="protein sequence ID" value="SHI64609.1"/>
    <property type="molecule type" value="Genomic_DNA"/>
</dbReference>
<dbReference type="PANTHER" id="PTHR37321">
    <property type="entry name" value="EXPORTED PROTEIN-RELATED"/>
    <property type="match status" value="1"/>
</dbReference>
<sequence>MKRFIKHHIVLLLIFLCSFLLTICTQAQPNIDSNDVQLVLDSLNTTTVPRNLRKTSDISYLSSNKSLNLTGLASLNISGSQQFSEQNLPLMLDYLDTSLPITIVDLRQESHGFINGYPVSWANLKNDANKDLNKEEVILKESNQLENIELNSTIAFQKPTTKSLNVTKVENEDALVSSKNVSYMRIPVTDGKIPSDYMVDYTVDFFKNINKNSWLHFHCKAGEGRTTTFMIMYDMFKNAKNVSSSDIINRQLSLAKFNTNVINSFHNPERDRFMLNFYEYCKTNNDSFNSKWSDFIKTISFSHSIKTYSKNTLNSNYIKNSEIPKLLYVISLDKLSPSEKTMIASLQGLVNNKSSSQIYTLNSNEPDYQIWLDDLKSNYNVNYEIISDPWILVDKFKKYVDGYILFSYKNPKDPSINNACSLAALKNSIVINEDIENEVNLHGITNLIGDCRNTDNTWAYDNLWDKGLNHSLLIQLSPDKDSALRDYAILSKALVFYEEDVTNTTLMDKILSNANKNSTCLGWGPDEFINVSTASKYGVSIVASDWSYNLSVLSAFKSTPINQKSSPEFLEEKNVHYVTFVMSDGDNQQWILGNNYSSKDWYGSSLRGSFNMGWSITPSIYYLAPTVLNMYYKSANSSNYNDYFIVSPSGNGYMYPSKFDTKSLIPYIDELNNYMDNVNQKYVSIIDDSSFYDTELWNKFTYKDNIQGLFYLDYHKHDNYQGKILWSNNKPIVSCRDILWKNLEEEDDLIEKINYMVNTLGQTNISTPESYTFVYVHAWSKNLEDVEKVINKLNENPKIRVVTPKSFMELIKHNVLH</sequence>
<organism evidence="3 4">
    <name type="scientific">Clostridium intestinale DSM 6191</name>
    <dbReference type="NCBI Taxonomy" id="1121320"/>
    <lineage>
        <taxon>Bacteria</taxon>
        <taxon>Bacillati</taxon>
        <taxon>Bacillota</taxon>
        <taxon>Clostridia</taxon>
        <taxon>Eubacteriales</taxon>
        <taxon>Clostridiaceae</taxon>
        <taxon>Clostridium</taxon>
    </lineage>
</organism>
<dbReference type="Pfam" id="PF16216">
    <property type="entry name" value="GxGYxYP_N"/>
    <property type="match status" value="1"/>
</dbReference>
<dbReference type="Pfam" id="PF14323">
    <property type="entry name" value="GxGYxYP_C"/>
    <property type="match status" value="1"/>
</dbReference>
<dbReference type="SMART" id="SM01301">
    <property type="entry name" value="PTPlike_phytase"/>
    <property type="match status" value="1"/>
</dbReference>
<evidence type="ECO:0000313" key="3">
    <source>
        <dbReference type="EMBL" id="SHI64609.1"/>
    </source>
</evidence>
<dbReference type="Gene3D" id="3.20.20.490">
    <property type="entry name" value="GxGYxYP glycoside hydrolase, C-terminal domain"/>
    <property type="match status" value="1"/>
</dbReference>
<dbReference type="InterPro" id="IPR025832">
    <property type="entry name" value="GxGYxYP_C"/>
</dbReference>
<dbReference type="Proteomes" id="UP000184241">
    <property type="component" value="Unassembled WGS sequence"/>
</dbReference>